<dbReference type="SMART" id="SM00746">
    <property type="entry name" value="TRASH"/>
    <property type="match status" value="1"/>
</dbReference>
<proteinExistence type="predicted"/>
<dbReference type="SUPFAM" id="SSF47240">
    <property type="entry name" value="Ferritin-like"/>
    <property type="match status" value="1"/>
</dbReference>
<dbReference type="eggNOG" id="COG3350">
    <property type="taxonomic scope" value="Bacteria"/>
</dbReference>
<dbReference type="Proteomes" id="UP000000445">
    <property type="component" value="Chromosome"/>
</dbReference>
<name>B9KBY4_THENN</name>
<dbReference type="InterPro" id="IPR012348">
    <property type="entry name" value="RNR-like"/>
</dbReference>
<dbReference type="Gene3D" id="1.10.620.20">
    <property type="entry name" value="Ribonucleotide Reductase, subunit A"/>
    <property type="match status" value="1"/>
</dbReference>
<gene>
    <name evidence="2" type="ordered locus">CTN_0354</name>
</gene>
<keyword evidence="3" id="KW-1185">Reference proteome</keyword>
<dbReference type="AlphaFoldDB" id="B9KBY4"/>
<dbReference type="KEGG" id="tna:CTN_0354"/>
<dbReference type="InterPro" id="IPR009078">
    <property type="entry name" value="Ferritin-like_SF"/>
</dbReference>
<protein>
    <submittedName>
        <fullName evidence="2">YHS domain protein</fullName>
    </submittedName>
</protein>
<reference evidence="2 3" key="1">
    <citation type="journal article" date="2009" name="Biosci. Biotechnol. Biochem.">
        <title>WeGAS: a web-based microbial genome annotation system.</title>
        <authorList>
            <person name="Lee D."/>
            <person name="Seo H."/>
            <person name="Park C."/>
            <person name="Park K."/>
        </authorList>
    </citation>
    <scope>NUCLEOTIDE SEQUENCE [LARGE SCALE GENOMIC DNA]</scope>
    <source>
        <strain evidence="3">ATCC 49049 / DSM 4359 / NBRC 107923 / NS-E</strain>
    </source>
</reference>
<sequence>MDFMKVKDPVCGMKIEKEEAVEKVEYMGKEYYFCSQECAEKFKDNPEQYAHRGKSRGHGCCH</sequence>
<organism evidence="2 3">
    <name type="scientific">Thermotoga neapolitana (strain ATCC 49049 / DSM 4359 / NBRC 107923 / NS-E)</name>
    <dbReference type="NCBI Taxonomy" id="309803"/>
    <lineage>
        <taxon>Bacteria</taxon>
        <taxon>Thermotogati</taxon>
        <taxon>Thermotogota</taxon>
        <taxon>Thermotogae</taxon>
        <taxon>Thermotogales</taxon>
        <taxon>Thermotogaceae</taxon>
        <taxon>Thermotoga</taxon>
    </lineage>
</organism>
<accession>B9KBY4</accession>
<dbReference type="InterPro" id="IPR007029">
    <property type="entry name" value="YHS_dom"/>
</dbReference>
<feature type="domain" description="TRASH" evidence="1">
    <location>
        <begin position="8"/>
        <end position="46"/>
    </location>
</feature>
<evidence type="ECO:0000313" key="2">
    <source>
        <dbReference type="EMBL" id="ACM22530.1"/>
    </source>
</evidence>
<dbReference type="EMBL" id="CP000916">
    <property type="protein sequence ID" value="ACM22530.1"/>
    <property type="molecule type" value="Genomic_DNA"/>
</dbReference>
<evidence type="ECO:0000259" key="1">
    <source>
        <dbReference type="SMART" id="SM00746"/>
    </source>
</evidence>
<dbReference type="STRING" id="309803.CTN_0354"/>
<dbReference type="InterPro" id="IPR011017">
    <property type="entry name" value="TRASH_dom"/>
</dbReference>
<dbReference type="HOGENOM" id="CLU_185152_1_1_0"/>
<evidence type="ECO:0000313" key="3">
    <source>
        <dbReference type="Proteomes" id="UP000000445"/>
    </source>
</evidence>
<dbReference type="Pfam" id="PF04945">
    <property type="entry name" value="YHS"/>
    <property type="match status" value="1"/>
</dbReference>
<dbReference type="GO" id="GO:0016491">
    <property type="term" value="F:oxidoreductase activity"/>
    <property type="evidence" value="ECO:0007669"/>
    <property type="project" value="InterPro"/>
</dbReference>